<dbReference type="Pfam" id="PF06491">
    <property type="entry name" value="Disulph_isomer"/>
    <property type="match status" value="1"/>
</dbReference>
<comment type="similarity">
    <text evidence="1">Belongs to the bacilliredoxin family.</text>
</comment>
<proteinExistence type="inferred from homology"/>
<dbReference type="RefSeq" id="WP_128250446.1">
    <property type="nucleotide sequence ID" value="NZ_CP034951.1"/>
</dbReference>
<dbReference type="Gene3D" id="3.40.30.10">
    <property type="entry name" value="Glutaredoxin"/>
    <property type="match status" value="1"/>
</dbReference>
<accession>A0A410G463</accession>
<reference evidence="2 3" key="1">
    <citation type="submission" date="2019-01" db="EMBL/GenBank/DDBJ databases">
        <title>Complete genome sequencing of Aequorivita sp. H23M31.</title>
        <authorList>
            <person name="Bae J.-W."/>
        </authorList>
    </citation>
    <scope>NUCLEOTIDE SEQUENCE [LARGE SCALE GENOMIC DNA]</scope>
    <source>
        <strain evidence="2 3">H23M31</strain>
    </source>
</reference>
<dbReference type="EMBL" id="CP034951">
    <property type="protein sequence ID" value="QAA82072.1"/>
    <property type="molecule type" value="Genomic_DNA"/>
</dbReference>
<dbReference type="OrthoDB" id="9793981at2"/>
<protein>
    <submittedName>
        <fullName evidence="2">BrxA/BrxB family bacilliredoxin</fullName>
    </submittedName>
</protein>
<dbReference type="Proteomes" id="UP000285517">
    <property type="component" value="Chromosome"/>
</dbReference>
<evidence type="ECO:0000313" key="3">
    <source>
        <dbReference type="Proteomes" id="UP000285517"/>
    </source>
</evidence>
<dbReference type="PANTHER" id="PTHR40052">
    <property type="entry name" value="UPF0403 PROTEIN YQIW-RELATED"/>
    <property type="match status" value="1"/>
</dbReference>
<dbReference type="PANTHER" id="PTHR40052:SF2">
    <property type="entry name" value="BACILLIREDOXIN BRXA"/>
    <property type="match status" value="1"/>
</dbReference>
<sequence>MYPPELVKPMREDLTRAGFSELHTANDVEETLKKGGTTLIVVNSVCGCAAANARPGANMSLQNNKKPDHLVTVFAGVDKEAVDAARHHMVPFPPSSPSMALFKNGELVHMLERHHIEGRPAQMIAENLKNAYNEYC</sequence>
<name>A0A410G463_9FLAO</name>
<keyword evidence="3" id="KW-1185">Reference proteome</keyword>
<dbReference type="NCBIfam" id="TIGR04191">
    <property type="entry name" value="YphP_YqiW"/>
    <property type="match status" value="1"/>
</dbReference>
<dbReference type="InterPro" id="IPR009474">
    <property type="entry name" value="BrxB/BrxA"/>
</dbReference>
<gene>
    <name evidence="2" type="ORF">EI546_10225</name>
</gene>
<evidence type="ECO:0000313" key="2">
    <source>
        <dbReference type="EMBL" id="QAA82072.1"/>
    </source>
</evidence>
<dbReference type="KEGG" id="aev:EI546_10225"/>
<organism evidence="2 3">
    <name type="scientific">Aequorivita ciconiae</name>
    <dbReference type="NCBI Taxonomy" id="2494375"/>
    <lineage>
        <taxon>Bacteria</taxon>
        <taxon>Pseudomonadati</taxon>
        <taxon>Bacteroidota</taxon>
        <taxon>Flavobacteriia</taxon>
        <taxon>Flavobacteriales</taxon>
        <taxon>Flavobacteriaceae</taxon>
        <taxon>Aequorivita</taxon>
    </lineage>
</organism>
<evidence type="ECO:0000256" key="1">
    <source>
        <dbReference type="ARBA" id="ARBA00038305"/>
    </source>
</evidence>
<dbReference type="AlphaFoldDB" id="A0A410G463"/>